<gene>
    <name evidence="1" type="ORF">DRJ26_04740</name>
</gene>
<evidence type="ECO:0000313" key="1">
    <source>
        <dbReference type="EMBL" id="RLE52442.1"/>
    </source>
</evidence>
<comment type="caution">
    <text evidence="1">The sequence shown here is derived from an EMBL/GenBank/DDBJ whole genome shotgun (WGS) entry which is preliminary data.</text>
</comment>
<dbReference type="Gene3D" id="3.40.50.300">
    <property type="entry name" value="P-loop containing nucleotide triphosphate hydrolases"/>
    <property type="match status" value="1"/>
</dbReference>
<feature type="non-terminal residue" evidence="1">
    <location>
        <position position="1"/>
    </location>
</feature>
<accession>A0A497EZH6</accession>
<dbReference type="EMBL" id="QMRA01000118">
    <property type="protein sequence ID" value="RLE52442.1"/>
    <property type="molecule type" value="Genomic_DNA"/>
</dbReference>
<sequence length="186" mass="21213">LKTVGIDEKNMDSRIETLSDAQLAVLKLAIGLIKEPKILLLDRVFGALEPKVKEVFTEAIEKVSEETTLIMVDQEMEILGKFCKKVLLLSREGSMITMGSVEELLKTYPYKFDIEVIPKKALSKEILDSLGYPYHRIGSLVRFYLTSESEVLDLTSKLLKIKDKIISFETSSVDVEDVYYWLISRE</sequence>
<proteinExistence type="predicted"/>
<organism evidence="1 2">
    <name type="scientific">Thermoproteota archaeon</name>
    <dbReference type="NCBI Taxonomy" id="2056631"/>
    <lineage>
        <taxon>Archaea</taxon>
        <taxon>Thermoproteota</taxon>
    </lineage>
</organism>
<reference evidence="1 2" key="1">
    <citation type="submission" date="2018-06" db="EMBL/GenBank/DDBJ databases">
        <title>Extensive metabolic versatility and redundancy in microbially diverse, dynamic hydrothermal sediments.</title>
        <authorList>
            <person name="Dombrowski N."/>
            <person name="Teske A."/>
            <person name="Baker B.J."/>
        </authorList>
    </citation>
    <scope>NUCLEOTIDE SEQUENCE [LARGE SCALE GENOMIC DNA]</scope>
    <source>
        <strain evidence="1">B20_G2</strain>
    </source>
</reference>
<dbReference type="Proteomes" id="UP000269499">
    <property type="component" value="Unassembled WGS sequence"/>
</dbReference>
<protein>
    <recommendedName>
        <fullName evidence="3">ABC transporter ATP-binding protein</fullName>
    </recommendedName>
</protein>
<name>A0A497EZH6_9CREN</name>
<dbReference type="GO" id="GO:0019700">
    <property type="term" value="P:organic phosphonate catabolic process"/>
    <property type="evidence" value="ECO:0007669"/>
    <property type="project" value="TreeGrafter"/>
</dbReference>
<evidence type="ECO:0000313" key="2">
    <source>
        <dbReference type="Proteomes" id="UP000269499"/>
    </source>
</evidence>
<dbReference type="PANTHER" id="PTHR42764:SF1">
    <property type="entry name" value="PHOSPHONATES UTILIZATION ATP-BINDING PROTEIN PHNK-RELATED"/>
    <property type="match status" value="1"/>
</dbReference>
<evidence type="ECO:0008006" key="3">
    <source>
        <dbReference type="Google" id="ProtNLM"/>
    </source>
</evidence>
<dbReference type="SUPFAM" id="SSF52540">
    <property type="entry name" value="P-loop containing nucleoside triphosphate hydrolases"/>
    <property type="match status" value="1"/>
</dbReference>
<dbReference type="InterPro" id="IPR027417">
    <property type="entry name" value="P-loop_NTPase"/>
</dbReference>
<dbReference type="PANTHER" id="PTHR42764">
    <property type="entry name" value="PHOSPHONATES UTILIZATION ATP-BINDING PROTEIN PHNK-RELATED"/>
    <property type="match status" value="1"/>
</dbReference>
<dbReference type="AlphaFoldDB" id="A0A497EZH6"/>